<evidence type="ECO:0000313" key="7">
    <source>
        <dbReference type="Proteomes" id="UP000543836"/>
    </source>
</evidence>
<feature type="modified residue" description="4-aspartylphosphate" evidence="4">
    <location>
        <position position="110"/>
    </location>
</feature>
<dbReference type="PANTHER" id="PTHR44591">
    <property type="entry name" value="STRESS RESPONSE REGULATOR PROTEIN 1"/>
    <property type="match status" value="1"/>
</dbReference>
<feature type="domain" description="Response regulatory" evidence="5">
    <location>
        <begin position="61"/>
        <end position="173"/>
    </location>
</feature>
<dbReference type="PROSITE" id="PS50110">
    <property type="entry name" value="RESPONSE_REGULATORY"/>
    <property type="match status" value="1"/>
</dbReference>
<dbReference type="AlphaFoldDB" id="A0A7W6ZV86"/>
<dbReference type="Pfam" id="PF11154">
    <property type="entry name" value="DUF2934"/>
    <property type="match status" value="1"/>
</dbReference>
<comment type="caution">
    <text evidence="6">The sequence shown here is derived from an EMBL/GenBank/DDBJ whole genome shotgun (WGS) entry which is preliminary data.</text>
</comment>
<dbReference type="InterPro" id="IPR021327">
    <property type="entry name" value="DUF2934"/>
</dbReference>
<accession>A0A7W6ZV86</accession>
<dbReference type="Pfam" id="PF00072">
    <property type="entry name" value="Response_reg"/>
    <property type="match status" value="1"/>
</dbReference>
<proteinExistence type="predicted"/>
<keyword evidence="3" id="KW-0804">Transcription</keyword>
<evidence type="ECO:0000313" key="6">
    <source>
        <dbReference type="EMBL" id="MBB4569393.1"/>
    </source>
</evidence>
<dbReference type="OrthoDB" id="9784719at2"/>
<evidence type="ECO:0000256" key="1">
    <source>
        <dbReference type="ARBA" id="ARBA00022553"/>
    </source>
</evidence>
<evidence type="ECO:0000256" key="2">
    <source>
        <dbReference type="ARBA" id="ARBA00023015"/>
    </source>
</evidence>
<name>A0A7W6ZV86_9HYPH</name>
<dbReference type="Gene3D" id="3.40.50.2300">
    <property type="match status" value="1"/>
</dbReference>
<dbReference type="EMBL" id="JACIIG010000008">
    <property type="protein sequence ID" value="MBB4569393.1"/>
    <property type="molecule type" value="Genomic_DNA"/>
</dbReference>
<sequence length="177" mass="19630">MDTDRYNWISRRAHEIWQQEGFPSGRDREHWSQAVAEREQLECEEASASGPTEGQWDEIKSVLVVDDEPIIRFAAVDVLEHAGFEVWEAANADEALVLLNRRTIDAVFTDINMSGSMDGLGLVSRIRALSPKTRVVVTSGHVGFGSFDLASGVSFLPKPYQFEALINLLSTPAPKAN</sequence>
<evidence type="ECO:0000256" key="4">
    <source>
        <dbReference type="PROSITE-ProRule" id="PRU00169"/>
    </source>
</evidence>
<keyword evidence="1 4" id="KW-0597">Phosphoprotein</keyword>
<dbReference type="RefSeq" id="WP_028752577.1">
    <property type="nucleotide sequence ID" value="NZ_JACIIG010000008.1"/>
</dbReference>
<dbReference type="CDD" id="cd00156">
    <property type="entry name" value="REC"/>
    <property type="match status" value="1"/>
</dbReference>
<keyword evidence="2" id="KW-0805">Transcription regulation</keyword>
<dbReference type="Proteomes" id="UP000543836">
    <property type="component" value="Unassembled WGS sequence"/>
</dbReference>
<gene>
    <name evidence="6" type="ORF">GGE60_003517</name>
</gene>
<dbReference type="PANTHER" id="PTHR44591:SF3">
    <property type="entry name" value="RESPONSE REGULATORY DOMAIN-CONTAINING PROTEIN"/>
    <property type="match status" value="1"/>
</dbReference>
<dbReference type="SUPFAM" id="SSF52172">
    <property type="entry name" value="CheY-like"/>
    <property type="match status" value="1"/>
</dbReference>
<dbReference type="GO" id="GO:0000160">
    <property type="term" value="P:phosphorelay signal transduction system"/>
    <property type="evidence" value="ECO:0007669"/>
    <property type="project" value="InterPro"/>
</dbReference>
<keyword evidence="7" id="KW-1185">Reference proteome</keyword>
<dbReference type="InterPro" id="IPR011006">
    <property type="entry name" value="CheY-like_superfamily"/>
</dbReference>
<reference evidence="6 7" key="1">
    <citation type="submission" date="2020-08" db="EMBL/GenBank/DDBJ databases">
        <title>Genomic Encyclopedia of Type Strains, Phase IV (KMG-V): Genome sequencing to study the core and pangenomes of soil and plant-associated prokaryotes.</title>
        <authorList>
            <person name="Whitman W."/>
        </authorList>
    </citation>
    <scope>NUCLEOTIDE SEQUENCE [LARGE SCALE GENOMIC DNA]</scope>
    <source>
        <strain evidence="6 7">SEMIA 492</strain>
    </source>
</reference>
<evidence type="ECO:0000259" key="5">
    <source>
        <dbReference type="PROSITE" id="PS50110"/>
    </source>
</evidence>
<dbReference type="SMART" id="SM00448">
    <property type="entry name" value="REC"/>
    <property type="match status" value="1"/>
</dbReference>
<protein>
    <submittedName>
        <fullName evidence="6">CheY-like chemotaxis protein</fullName>
    </submittedName>
</protein>
<organism evidence="6 7">
    <name type="scientific">Rhizobium leucaenae</name>
    <dbReference type="NCBI Taxonomy" id="29450"/>
    <lineage>
        <taxon>Bacteria</taxon>
        <taxon>Pseudomonadati</taxon>
        <taxon>Pseudomonadota</taxon>
        <taxon>Alphaproteobacteria</taxon>
        <taxon>Hyphomicrobiales</taxon>
        <taxon>Rhizobiaceae</taxon>
        <taxon>Rhizobium/Agrobacterium group</taxon>
        <taxon>Rhizobium</taxon>
    </lineage>
</organism>
<dbReference type="InterPro" id="IPR001789">
    <property type="entry name" value="Sig_transdc_resp-reg_receiver"/>
</dbReference>
<evidence type="ECO:0000256" key="3">
    <source>
        <dbReference type="ARBA" id="ARBA00023163"/>
    </source>
</evidence>
<dbReference type="InterPro" id="IPR050595">
    <property type="entry name" value="Bact_response_regulator"/>
</dbReference>